<dbReference type="InterPro" id="IPR036259">
    <property type="entry name" value="MFS_trans_sf"/>
</dbReference>
<feature type="transmembrane region" description="Helical" evidence="4">
    <location>
        <begin position="114"/>
        <end position="139"/>
    </location>
</feature>
<accession>A0A418VVH7</accession>
<dbReference type="PROSITE" id="PS50850">
    <property type="entry name" value="MFS"/>
    <property type="match status" value="1"/>
</dbReference>
<organism evidence="6 7">
    <name type="scientific">Azospirillum cavernae</name>
    <dbReference type="NCBI Taxonomy" id="2320860"/>
    <lineage>
        <taxon>Bacteria</taxon>
        <taxon>Pseudomonadati</taxon>
        <taxon>Pseudomonadota</taxon>
        <taxon>Alphaproteobacteria</taxon>
        <taxon>Rhodospirillales</taxon>
        <taxon>Azospirillaceae</taxon>
        <taxon>Azospirillum</taxon>
    </lineage>
</organism>
<evidence type="ECO:0000256" key="1">
    <source>
        <dbReference type="ARBA" id="ARBA00022692"/>
    </source>
</evidence>
<feature type="transmembrane region" description="Helical" evidence="4">
    <location>
        <begin position="291"/>
        <end position="307"/>
    </location>
</feature>
<sequence length="413" mass="42605">MTPPLAAAPSQAPSADAQAPLGRGLTFAMAAACGVAVANIYYNQPMLAEIQRSFVGQTATGLIPTATQLGYAAGLFLLVPLGDLMDRRRLIVAQFLCIALALVLAASAPTAALLLLASVLVGANAAVAQQIVPFAAALASPERRGGVIGTVMAGLLCGILFSRTLAGFVATHAGWRAMFWVGVPLALLGALSMALALPRHAAPASGLRYGAALASLRHLWREEPTLRRATLTQSALFGGFSAFWTILALHLEEPAFGLGADAAGLFGVVGAIGVFAAPIAGRLADRRGPHLVILLGAALVLASWLIFGLWNSLIGLVVGVIVLDLGMQSALISNQHVVYALRPEARSRLNTLFMTGMFLGGAFGSAGATVAWNNGGWWAVSLFGVALAAVALGAQILGHRERRAKSDLAAVTR</sequence>
<feature type="transmembrane region" description="Helical" evidence="4">
    <location>
        <begin position="90"/>
        <end position="108"/>
    </location>
</feature>
<dbReference type="OrthoDB" id="9815356at2"/>
<dbReference type="Proteomes" id="UP000283458">
    <property type="component" value="Unassembled WGS sequence"/>
</dbReference>
<keyword evidence="1 4" id="KW-0812">Transmembrane</keyword>
<feature type="transmembrane region" description="Helical" evidence="4">
    <location>
        <begin position="313"/>
        <end position="332"/>
    </location>
</feature>
<dbReference type="Pfam" id="PF07690">
    <property type="entry name" value="MFS_1"/>
    <property type="match status" value="1"/>
</dbReference>
<protein>
    <submittedName>
        <fullName evidence="6">MFS transporter</fullName>
    </submittedName>
</protein>
<gene>
    <name evidence="6" type="ORF">D3877_13130</name>
</gene>
<comment type="caution">
    <text evidence="6">The sequence shown here is derived from an EMBL/GenBank/DDBJ whole genome shotgun (WGS) entry which is preliminary data.</text>
</comment>
<feature type="transmembrane region" description="Helical" evidence="4">
    <location>
        <begin position="21"/>
        <end position="42"/>
    </location>
</feature>
<dbReference type="Gene3D" id="1.20.1250.20">
    <property type="entry name" value="MFS general substrate transporter like domains"/>
    <property type="match status" value="1"/>
</dbReference>
<dbReference type="GO" id="GO:0022857">
    <property type="term" value="F:transmembrane transporter activity"/>
    <property type="evidence" value="ECO:0007669"/>
    <property type="project" value="InterPro"/>
</dbReference>
<dbReference type="PANTHER" id="PTHR42910">
    <property type="entry name" value="TRANSPORTER SCO4007-RELATED"/>
    <property type="match status" value="1"/>
</dbReference>
<feature type="transmembrane region" description="Helical" evidence="4">
    <location>
        <begin position="151"/>
        <end position="171"/>
    </location>
</feature>
<keyword evidence="7" id="KW-1185">Reference proteome</keyword>
<feature type="transmembrane region" description="Helical" evidence="4">
    <location>
        <begin position="231"/>
        <end position="251"/>
    </location>
</feature>
<name>A0A418VVH7_9PROT</name>
<evidence type="ECO:0000313" key="6">
    <source>
        <dbReference type="EMBL" id="RJF81157.1"/>
    </source>
</evidence>
<dbReference type="EMBL" id="QYUL01000002">
    <property type="protein sequence ID" value="RJF81157.1"/>
    <property type="molecule type" value="Genomic_DNA"/>
</dbReference>
<feature type="transmembrane region" description="Helical" evidence="4">
    <location>
        <begin position="352"/>
        <end position="372"/>
    </location>
</feature>
<dbReference type="InterPro" id="IPR020846">
    <property type="entry name" value="MFS_dom"/>
</dbReference>
<dbReference type="CDD" id="cd17324">
    <property type="entry name" value="MFS_NepI_like"/>
    <property type="match status" value="1"/>
</dbReference>
<dbReference type="InterPro" id="IPR011701">
    <property type="entry name" value="MFS"/>
</dbReference>
<evidence type="ECO:0000259" key="5">
    <source>
        <dbReference type="PROSITE" id="PS50850"/>
    </source>
</evidence>
<evidence type="ECO:0000256" key="3">
    <source>
        <dbReference type="ARBA" id="ARBA00023136"/>
    </source>
</evidence>
<keyword evidence="2 4" id="KW-1133">Transmembrane helix</keyword>
<feature type="transmembrane region" description="Helical" evidence="4">
    <location>
        <begin position="177"/>
        <end position="198"/>
    </location>
</feature>
<feature type="transmembrane region" description="Helical" evidence="4">
    <location>
        <begin position="263"/>
        <end position="284"/>
    </location>
</feature>
<dbReference type="PANTHER" id="PTHR42910:SF1">
    <property type="entry name" value="MAJOR FACILITATOR SUPERFAMILY (MFS) PROFILE DOMAIN-CONTAINING PROTEIN"/>
    <property type="match status" value="1"/>
</dbReference>
<feature type="domain" description="Major facilitator superfamily (MFS) profile" evidence="5">
    <location>
        <begin position="25"/>
        <end position="403"/>
    </location>
</feature>
<evidence type="ECO:0000256" key="2">
    <source>
        <dbReference type="ARBA" id="ARBA00022989"/>
    </source>
</evidence>
<dbReference type="AlphaFoldDB" id="A0A418VVH7"/>
<dbReference type="RefSeq" id="WP_119831246.1">
    <property type="nucleotide sequence ID" value="NZ_QYUL01000002.1"/>
</dbReference>
<evidence type="ECO:0000313" key="7">
    <source>
        <dbReference type="Proteomes" id="UP000283458"/>
    </source>
</evidence>
<reference evidence="6 7" key="1">
    <citation type="submission" date="2018-09" db="EMBL/GenBank/DDBJ databases">
        <authorList>
            <person name="Zhu H."/>
        </authorList>
    </citation>
    <scope>NUCLEOTIDE SEQUENCE [LARGE SCALE GENOMIC DNA]</scope>
    <source>
        <strain evidence="6 7">K2W22B-5</strain>
    </source>
</reference>
<feature type="transmembrane region" description="Helical" evidence="4">
    <location>
        <begin position="378"/>
        <end position="398"/>
    </location>
</feature>
<dbReference type="SUPFAM" id="SSF103473">
    <property type="entry name" value="MFS general substrate transporter"/>
    <property type="match status" value="1"/>
</dbReference>
<evidence type="ECO:0000256" key="4">
    <source>
        <dbReference type="SAM" id="Phobius"/>
    </source>
</evidence>
<keyword evidence="3 4" id="KW-0472">Membrane</keyword>
<proteinExistence type="predicted"/>